<accession>A0A2Z6UDW6</accession>
<dbReference type="GO" id="GO:0047733">
    <property type="term" value="F:CDP-glucose 4,6-dehydratase activity"/>
    <property type="evidence" value="ECO:0007669"/>
    <property type="project" value="UniProtKB-EC"/>
</dbReference>
<dbReference type="PANTHER" id="PTHR43000">
    <property type="entry name" value="DTDP-D-GLUCOSE 4,6-DEHYDRATASE-RELATED"/>
    <property type="match status" value="1"/>
</dbReference>
<dbReference type="NCBIfam" id="TIGR02622">
    <property type="entry name" value="CDP_4_6_dhtase"/>
    <property type="match status" value="1"/>
</dbReference>
<dbReference type="Pfam" id="PF16363">
    <property type="entry name" value="GDP_Man_Dehyd"/>
    <property type="match status" value="1"/>
</dbReference>
<sequence length="375" mass="42288">MENMVKEAFWSGKKVFITGHTGFKGCWLGFWLLHLGAEVKGLSLAANTTPALFDQLDLAKNLSHHIGDIREAELVARLIASWQPNVIFHLAAQPLVRLSYLESVETWNTNVMGTIHVLEALKSLTNPCAAVFITSDKCYENREWVYGYRENDPLGGYDPYSSSKAGAELAIASWRNSFFKTPQTPIGIASARAGNVIGGGDWSLDRIVPDAMRALIRSEPIPVRNPLATRPWQHVLEPLGGYLRLAESIYEQLMTANWQQDSRGLYGAFNFGPALTSNRPVKELVESILQLWPGTWLDQSDPKAVHEAKLLNLVTDKAFHTLKWQPVWDFRQTLKETVTWYYQAAQMDSEDKAQLQDLTRQQIEYYQSCLTTGKT</sequence>
<reference evidence="2 3" key="1">
    <citation type="journal article" date="2018" name="Front. Microbiol.">
        <title>Adaptation of the Freshwater Bloom-Forming Cyanobacterium Microcystis aeruginosa to Brackish Water Is Driven by Recent Horizontal Transfer of Sucrose Genes.</title>
        <authorList>
            <person name="Tanabe Y."/>
            <person name="Hodoki Y."/>
            <person name="Sano T."/>
            <person name="Tada K."/>
            <person name="Watanabe M.M."/>
        </authorList>
    </citation>
    <scope>NUCLEOTIDE SEQUENCE [LARGE SCALE GENOMIC DNA]</scope>
    <source>
        <strain evidence="2 3">Sj</strain>
    </source>
</reference>
<evidence type="ECO:0000259" key="1">
    <source>
        <dbReference type="Pfam" id="PF16363"/>
    </source>
</evidence>
<dbReference type="Proteomes" id="UP000248272">
    <property type="component" value="Unassembled WGS sequence"/>
</dbReference>
<protein>
    <submittedName>
        <fullName evidence="2">CDP-glucose 4,6-dehydratase</fullName>
        <ecNumber evidence="2">4.2.1.45</ecNumber>
    </submittedName>
</protein>
<dbReference type="InterPro" id="IPR016040">
    <property type="entry name" value="NAD(P)-bd_dom"/>
</dbReference>
<dbReference type="Gene3D" id="3.90.25.10">
    <property type="entry name" value="UDP-galactose 4-epimerase, domain 1"/>
    <property type="match status" value="1"/>
</dbReference>
<evidence type="ECO:0000313" key="3">
    <source>
        <dbReference type="Proteomes" id="UP000248272"/>
    </source>
</evidence>
<organism evidence="2 3">
    <name type="scientific">Microcystis aeruginosa Sj</name>
    <dbReference type="NCBI Taxonomy" id="1979544"/>
    <lineage>
        <taxon>Bacteria</taxon>
        <taxon>Bacillati</taxon>
        <taxon>Cyanobacteriota</taxon>
        <taxon>Cyanophyceae</taxon>
        <taxon>Oscillatoriophycideae</taxon>
        <taxon>Chroococcales</taxon>
        <taxon>Microcystaceae</taxon>
        <taxon>Microcystis</taxon>
    </lineage>
</organism>
<dbReference type="RefSeq" id="WP_110577557.1">
    <property type="nucleotide sequence ID" value="NZ_BDSG01000001.1"/>
</dbReference>
<gene>
    <name evidence="2" type="primary">rfbG</name>
    <name evidence="2" type="ORF">MSj_00002</name>
</gene>
<dbReference type="InterPro" id="IPR013445">
    <property type="entry name" value="CDP_4_6_deHydtase"/>
</dbReference>
<feature type="domain" description="NAD(P)-binding" evidence="1">
    <location>
        <begin position="16"/>
        <end position="337"/>
    </location>
</feature>
<dbReference type="EC" id="4.2.1.45" evidence="2"/>
<evidence type="ECO:0000313" key="2">
    <source>
        <dbReference type="EMBL" id="GBL08529.1"/>
    </source>
</evidence>
<dbReference type="Gene3D" id="3.40.50.720">
    <property type="entry name" value="NAD(P)-binding Rossmann-like Domain"/>
    <property type="match status" value="1"/>
</dbReference>
<dbReference type="AlphaFoldDB" id="A0A2Z6UDW6"/>
<dbReference type="InterPro" id="IPR036291">
    <property type="entry name" value="NAD(P)-bd_dom_sf"/>
</dbReference>
<comment type="caution">
    <text evidence="2">The sequence shown here is derived from an EMBL/GenBank/DDBJ whole genome shotgun (WGS) entry which is preliminary data.</text>
</comment>
<dbReference type="SUPFAM" id="SSF51735">
    <property type="entry name" value="NAD(P)-binding Rossmann-fold domains"/>
    <property type="match status" value="1"/>
</dbReference>
<name>A0A2Z6UDW6_MICAE</name>
<keyword evidence="2" id="KW-0456">Lyase</keyword>
<proteinExistence type="predicted"/>
<dbReference type="EMBL" id="BDSG01000001">
    <property type="protein sequence ID" value="GBL08529.1"/>
    <property type="molecule type" value="Genomic_DNA"/>
</dbReference>